<dbReference type="GO" id="GO:0005652">
    <property type="term" value="C:nuclear lamina"/>
    <property type="evidence" value="ECO:0007669"/>
    <property type="project" value="UniProtKB-SubCell"/>
</dbReference>
<dbReference type="EMBL" id="JAUUTY010000006">
    <property type="protein sequence ID" value="KAK1619177.1"/>
    <property type="molecule type" value="Genomic_DNA"/>
</dbReference>
<feature type="compositionally biased region" description="Basic and acidic residues" evidence="5">
    <location>
        <begin position="1"/>
        <end position="10"/>
    </location>
</feature>
<organism evidence="6 7">
    <name type="scientific">Lolium multiflorum</name>
    <name type="common">Italian ryegrass</name>
    <name type="synonym">Lolium perenne subsp. multiflorum</name>
    <dbReference type="NCBI Taxonomy" id="4521"/>
    <lineage>
        <taxon>Eukaryota</taxon>
        <taxon>Viridiplantae</taxon>
        <taxon>Streptophyta</taxon>
        <taxon>Embryophyta</taxon>
        <taxon>Tracheophyta</taxon>
        <taxon>Spermatophyta</taxon>
        <taxon>Magnoliopsida</taxon>
        <taxon>Liliopsida</taxon>
        <taxon>Poales</taxon>
        <taxon>Poaceae</taxon>
        <taxon>BOP clade</taxon>
        <taxon>Pooideae</taxon>
        <taxon>Poodae</taxon>
        <taxon>Poeae</taxon>
        <taxon>Poeae Chloroplast Group 2 (Poeae type)</taxon>
        <taxon>Loliodinae</taxon>
        <taxon>Loliinae</taxon>
        <taxon>Lolium</taxon>
    </lineage>
</organism>
<dbReference type="InterPro" id="IPR040418">
    <property type="entry name" value="CRWN"/>
</dbReference>
<keyword evidence="7" id="KW-1185">Reference proteome</keyword>
<feature type="compositionally biased region" description="Low complexity" evidence="5">
    <location>
        <begin position="336"/>
        <end position="347"/>
    </location>
</feature>
<evidence type="ECO:0000256" key="5">
    <source>
        <dbReference type="SAM" id="MobiDB-lite"/>
    </source>
</evidence>
<feature type="compositionally biased region" description="Basic residues" evidence="5">
    <location>
        <begin position="11"/>
        <end position="21"/>
    </location>
</feature>
<accession>A0AAD8RDS4</accession>
<keyword evidence="1" id="KW-0175">Coiled coil</keyword>
<dbReference type="Proteomes" id="UP001231189">
    <property type="component" value="Unassembled WGS sequence"/>
</dbReference>
<name>A0AAD8RDS4_LOLMU</name>
<evidence type="ECO:0000256" key="2">
    <source>
        <dbReference type="ARBA" id="ARBA00023242"/>
    </source>
</evidence>
<keyword evidence="2" id="KW-0539">Nucleus</keyword>
<dbReference type="PANTHER" id="PTHR31908:SF11">
    <property type="entry name" value="PROTEIN CROWDED NUCLEI 1"/>
    <property type="match status" value="1"/>
</dbReference>
<feature type="region of interest" description="Disordered" evidence="5">
    <location>
        <begin position="317"/>
        <end position="353"/>
    </location>
</feature>
<evidence type="ECO:0000256" key="3">
    <source>
        <dbReference type="ARBA" id="ARBA00024186"/>
    </source>
</evidence>
<feature type="region of interest" description="Disordered" evidence="5">
    <location>
        <begin position="196"/>
        <end position="220"/>
    </location>
</feature>
<evidence type="ECO:0000313" key="6">
    <source>
        <dbReference type="EMBL" id="KAK1619177.1"/>
    </source>
</evidence>
<feature type="compositionally biased region" description="Gly residues" evidence="5">
    <location>
        <begin position="211"/>
        <end position="220"/>
    </location>
</feature>
<feature type="region of interest" description="Disordered" evidence="5">
    <location>
        <begin position="1"/>
        <end position="98"/>
    </location>
</feature>
<sequence length="524" mass="57440">MVKLDKEEVRKKKKKRRRRTHQGGGGRCGHGGLGGARRSTAAPGLAKPNLATTTAPSAAPRAGGAAWMRGHGLSNARRRTRPGALERRWRANGDARDRSARTIWRRTATQIHAPRPAGGGNKSATEATLVASARERLGFRVRGEGSASESDRAGWGGSGLTQPFGPPDRWGPKWYAGSPQCRTASPVVEEVLEETTVEGTRHHRGGSSLRTGGGGDGGGATRAVSVAEKGVPAAMVAAIESGDEDMNFILSHDHRIHAERPLVALSSSKRPPPLSPGDVIATHGHDWERRLVPFDAPWRSWEQEEAVVMFTPQGKVGWNGWSTPSPSNQRPGGGAPPASAPLGKAKGTSQRAAELEEELHEYQYNMGLLLIEKKEWAAKLDEVSQVLTQKEEILKREQAAHLNAISEYERREENMRKALGVEKQCVADLEKAVREIREEIALVKFTSQKKMSDAQSLEANLEEKSLEIEAKLHAADAKLAEANRKKSQADRDLEEVETRQRRMEKEKLYFETEYGNFLSHFSTS</sequence>
<comment type="subcellular location">
    <subcellularLocation>
        <location evidence="3">Nucleus lamina</location>
    </subcellularLocation>
</comment>
<protein>
    <submittedName>
        <fullName evidence="6">Uncharacterized protein</fullName>
    </submittedName>
</protein>
<dbReference type="PANTHER" id="PTHR31908">
    <property type="entry name" value="PROTEIN CROWDED NUCLEI 4"/>
    <property type="match status" value="1"/>
</dbReference>
<proteinExistence type="inferred from homology"/>
<evidence type="ECO:0000256" key="4">
    <source>
        <dbReference type="ARBA" id="ARBA00024208"/>
    </source>
</evidence>
<evidence type="ECO:0000313" key="7">
    <source>
        <dbReference type="Proteomes" id="UP001231189"/>
    </source>
</evidence>
<feature type="compositionally biased region" description="Basic and acidic residues" evidence="5">
    <location>
        <begin position="84"/>
        <end position="98"/>
    </location>
</feature>
<feature type="compositionally biased region" description="Polar residues" evidence="5">
    <location>
        <begin position="320"/>
        <end position="330"/>
    </location>
</feature>
<feature type="region of interest" description="Disordered" evidence="5">
    <location>
        <begin position="142"/>
        <end position="165"/>
    </location>
</feature>
<dbReference type="AlphaFoldDB" id="A0AAD8RDS4"/>
<evidence type="ECO:0000256" key="1">
    <source>
        <dbReference type="ARBA" id="ARBA00023054"/>
    </source>
</evidence>
<comment type="caution">
    <text evidence="6">The sequence shown here is derived from an EMBL/GenBank/DDBJ whole genome shotgun (WGS) entry which is preliminary data.</text>
</comment>
<feature type="compositionally biased region" description="Gly residues" evidence="5">
    <location>
        <begin position="22"/>
        <end position="35"/>
    </location>
</feature>
<dbReference type="GO" id="GO:0006997">
    <property type="term" value="P:nucleus organization"/>
    <property type="evidence" value="ECO:0007669"/>
    <property type="project" value="InterPro"/>
</dbReference>
<feature type="region of interest" description="Disordered" evidence="5">
    <location>
        <begin position="479"/>
        <end position="498"/>
    </location>
</feature>
<reference evidence="6" key="1">
    <citation type="submission" date="2023-07" db="EMBL/GenBank/DDBJ databases">
        <title>A chromosome-level genome assembly of Lolium multiflorum.</title>
        <authorList>
            <person name="Chen Y."/>
            <person name="Copetti D."/>
            <person name="Kolliker R."/>
            <person name="Studer B."/>
        </authorList>
    </citation>
    <scope>NUCLEOTIDE SEQUENCE</scope>
    <source>
        <strain evidence="6">02402/16</strain>
        <tissue evidence="6">Leaf</tissue>
    </source>
</reference>
<feature type="compositionally biased region" description="Low complexity" evidence="5">
    <location>
        <begin position="51"/>
        <end position="66"/>
    </location>
</feature>
<gene>
    <name evidence="6" type="ORF">QYE76_024694</name>
</gene>
<comment type="similarity">
    <text evidence="4">Belongs to the CRWN family.</text>
</comment>